<dbReference type="EMBL" id="BMYX01000020">
    <property type="protein sequence ID" value="GGY25122.1"/>
    <property type="molecule type" value="Genomic_DNA"/>
</dbReference>
<sequence>MDITTRLKLIRTLQAAGVRPSSYSVFGPEDMALCLEDSGNGWEVFYFERGGKTFSKKFQTEAEACTYMYHELIRDKTAFM</sequence>
<name>A0A918P6E7_9NEIS</name>
<protein>
    <submittedName>
        <fullName evidence="1">Uncharacterized protein</fullName>
    </submittedName>
</protein>
<keyword evidence="2" id="KW-1185">Reference proteome</keyword>
<dbReference type="AlphaFoldDB" id="A0A918P6E7"/>
<evidence type="ECO:0000313" key="1">
    <source>
        <dbReference type="EMBL" id="GGY25122.1"/>
    </source>
</evidence>
<proteinExistence type="predicted"/>
<reference evidence="1" key="1">
    <citation type="journal article" date="2014" name="Int. J. Syst. Evol. Microbiol.">
        <title>Complete genome sequence of Corynebacterium casei LMG S-19264T (=DSM 44701T), isolated from a smear-ripened cheese.</title>
        <authorList>
            <consortium name="US DOE Joint Genome Institute (JGI-PGF)"/>
            <person name="Walter F."/>
            <person name="Albersmeier A."/>
            <person name="Kalinowski J."/>
            <person name="Ruckert C."/>
        </authorList>
    </citation>
    <scope>NUCLEOTIDE SEQUENCE</scope>
    <source>
        <strain evidence="1">KCTC 32182</strain>
    </source>
</reference>
<accession>A0A918P6E7</accession>
<evidence type="ECO:0000313" key="2">
    <source>
        <dbReference type="Proteomes" id="UP000645257"/>
    </source>
</evidence>
<organism evidence="1 2">
    <name type="scientific">Paludibacterium paludis</name>
    <dbReference type="NCBI Taxonomy" id="1225769"/>
    <lineage>
        <taxon>Bacteria</taxon>
        <taxon>Pseudomonadati</taxon>
        <taxon>Pseudomonadota</taxon>
        <taxon>Betaproteobacteria</taxon>
        <taxon>Neisseriales</taxon>
        <taxon>Chromobacteriaceae</taxon>
        <taxon>Paludibacterium</taxon>
    </lineage>
</organism>
<reference evidence="1" key="2">
    <citation type="submission" date="2020-09" db="EMBL/GenBank/DDBJ databases">
        <authorList>
            <person name="Sun Q."/>
            <person name="Kim S."/>
        </authorList>
    </citation>
    <scope>NUCLEOTIDE SEQUENCE</scope>
    <source>
        <strain evidence="1">KCTC 32182</strain>
    </source>
</reference>
<comment type="caution">
    <text evidence="1">The sequence shown here is derived from an EMBL/GenBank/DDBJ whole genome shotgun (WGS) entry which is preliminary data.</text>
</comment>
<gene>
    <name evidence="1" type="ORF">GCM10011289_30990</name>
</gene>
<dbReference type="Proteomes" id="UP000645257">
    <property type="component" value="Unassembled WGS sequence"/>
</dbReference>